<gene>
    <name evidence="2" type="ORF">FLONG3_6937</name>
</gene>
<evidence type="ECO:0000313" key="2">
    <source>
        <dbReference type="EMBL" id="RGP71823.1"/>
    </source>
</evidence>
<comment type="caution">
    <text evidence="2">The sequence shown here is derived from an EMBL/GenBank/DDBJ whole genome shotgun (WGS) entry which is preliminary data.</text>
</comment>
<accession>A0A395SHB1</accession>
<dbReference type="Proteomes" id="UP000266234">
    <property type="component" value="Unassembled WGS sequence"/>
</dbReference>
<feature type="chain" id="PRO_5017442812" evidence="1">
    <location>
        <begin position="30"/>
        <end position="102"/>
    </location>
</feature>
<sequence length="102" mass="10984">MAPTDGHINCQSWPTVVALFVVQLAEASGKTGRAGHVTSAEEDLTEQYSPLFRHMINFMAQLRLPELVPSLAPGATLCTMPYLTSDQGALDLARSGEQLSKP</sequence>
<feature type="signal peptide" evidence="1">
    <location>
        <begin position="1"/>
        <end position="29"/>
    </location>
</feature>
<organism evidence="2 3">
    <name type="scientific">Fusarium longipes</name>
    <dbReference type="NCBI Taxonomy" id="694270"/>
    <lineage>
        <taxon>Eukaryota</taxon>
        <taxon>Fungi</taxon>
        <taxon>Dikarya</taxon>
        <taxon>Ascomycota</taxon>
        <taxon>Pezizomycotina</taxon>
        <taxon>Sordariomycetes</taxon>
        <taxon>Hypocreomycetidae</taxon>
        <taxon>Hypocreales</taxon>
        <taxon>Nectriaceae</taxon>
        <taxon>Fusarium</taxon>
    </lineage>
</organism>
<proteinExistence type="predicted"/>
<reference evidence="2 3" key="1">
    <citation type="journal article" date="2018" name="PLoS Pathog.">
        <title>Evolution of structural diversity of trichothecenes, a family of toxins produced by plant pathogenic and entomopathogenic fungi.</title>
        <authorList>
            <person name="Proctor R.H."/>
            <person name="McCormick S.P."/>
            <person name="Kim H.S."/>
            <person name="Cardoza R.E."/>
            <person name="Stanley A.M."/>
            <person name="Lindo L."/>
            <person name="Kelly A."/>
            <person name="Brown D.W."/>
            <person name="Lee T."/>
            <person name="Vaughan M.M."/>
            <person name="Alexander N.J."/>
            <person name="Busman M."/>
            <person name="Gutierrez S."/>
        </authorList>
    </citation>
    <scope>NUCLEOTIDE SEQUENCE [LARGE SCALE GENOMIC DNA]</scope>
    <source>
        <strain evidence="2 3">NRRL 20695</strain>
    </source>
</reference>
<name>A0A395SHB1_9HYPO</name>
<dbReference type="AlphaFoldDB" id="A0A395SHB1"/>
<protein>
    <submittedName>
        <fullName evidence="2">Uncharacterized protein</fullName>
    </submittedName>
</protein>
<keyword evidence="3" id="KW-1185">Reference proteome</keyword>
<dbReference type="EMBL" id="PXOG01000153">
    <property type="protein sequence ID" value="RGP71823.1"/>
    <property type="molecule type" value="Genomic_DNA"/>
</dbReference>
<evidence type="ECO:0000256" key="1">
    <source>
        <dbReference type="SAM" id="SignalP"/>
    </source>
</evidence>
<keyword evidence="1" id="KW-0732">Signal</keyword>
<evidence type="ECO:0000313" key="3">
    <source>
        <dbReference type="Proteomes" id="UP000266234"/>
    </source>
</evidence>